<proteinExistence type="predicted"/>
<evidence type="ECO:0000313" key="2">
    <source>
        <dbReference type="Proteomes" id="UP000789920"/>
    </source>
</evidence>
<protein>
    <submittedName>
        <fullName evidence="1">26950_t:CDS:1</fullName>
    </submittedName>
</protein>
<evidence type="ECO:0000313" key="1">
    <source>
        <dbReference type="EMBL" id="CAG8800677.1"/>
    </source>
</evidence>
<sequence length="285" mass="33495">ELILNYQEGIKSVTQYIQNEKSLNECDISFIISLFQEFEDSSFSYCYVDPKKLLEATKNVLYKLPDIHELNTKKKKSEYIRETILKDKSLSIYEKIHMSKLFKSHEEYIKVDEPDGINDKIRRCEICQNMTYASQYCEHCIRYWKQGSFGTWNAEKQILERNGLELAHDIILKKLENSSKSDGRWFEEVTSHLSIDHHEENFVTCYGITRDPISRDYILVLDIEAFIKELGDVITKHNRLQNSELRKLIASESSMHISLIDKKSSSNYNFKKLPEPRNATAEEIE</sequence>
<feature type="non-terminal residue" evidence="1">
    <location>
        <position position="1"/>
    </location>
</feature>
<dbReference type="Proteomes" id="UP000789920">
    <property type="component" value="Unassembled WGS sequence"/>
</dbReference>
<organism evidence="1 2">
    <name type="scientific">Racocetra persica</name>
    <dbReference type="NCBI Taxonomy" id="160502"/>
    <lineage>
        <taxon>Eukaryota</taxon>
        <taxon>Fungi</taxon>
        <taxon>Fungi incertae sedis</taxon>
        <taxon>Mucoromycota</taxon>
        <taxon>Glomeromycotina</taxon>
        <taxon>Glomeromycetes</taxon>
        <taxon>Diversisporales</taxon>
        <taxon>Gigasporaceae</taxon>
        <taxon>Racocetra</taxon>
    </lineage>
</organism>
<feature type="non-terminal residue" evidence="1">
    <location>
        <position position="285"/>
    </location>
</feature>
<accession>A0ACA9RNI2</accession>
<gene>
    <name evidence="1" type="ORF">RPERSI_LOCUS20973</name>
</gene>
<dbReference type="EMBL" id="CAJVQC010060354">
    <property type="protein sequence ID" value="CAG8800677.1"/>
    <property type="molecule type" value="Genomic_DNA"/>
</dbReference>
<name>A0ACA9RNI2_9GLOM</name>
<keyword evidence="2" id="KW-1185">Reference proteome</keyword>
<comment type="caution">
    <text evidence="1">The sequence shown here is derived from an EMBL/GenBank/DDBJ whole genome shotgun (WGS) entry which is preliminary data.</text>
</comment>
<reference evidence="1" key="1">
    <citation type="submission" date="2021-06" db="EMBL/GenBank/DDBJ databases">
        <authorList>
            <person name="Kallberg Y."/>
            <person name="Tangrot J."/>
            <person name="Rosling A."/>
        </authorList>
    </citation>
    <scope>NUCLEOTIDE SEQUENCE</scope>
    <source>
        <strain evidence="1">MA461A</strain>
    </source>
</reference>